<proteinExistence type="predicted"/>
<dbReference type="InterPro" id="IPR051834">
    <property type="entry name" value="RING_finger_E3_ligase"/>
</dbReference>
<dbReference type="GO" id="GO:0005634">
    <property type="term" value="C:nucleus"/>
    <property type="evidence" value="ECO:0007669"/>
    <property type="project" value="TreeGrafter"/>
</dbReference>
<name>A0A6A4Q5H0_LUPAL</name>
<dbReference type="AlphaFoldDB" id="A0A6A4Q5H0"/>
<dbReference type="SUPFAM" id="SSF57850">
    <property type="entry name" value="RING/U-box"/>
    <property type="match status" value="1"/>
</dbReference>
<keyword evidence="1" id="KW-0479">Metal-binding</keyword>
<keyword evidence="2" id="KW-0863">Zinc-finger</keyword>
<dbReference type="GO" id="GO:0061630">
    <property type="term" value="F:ubiquitin protein ligase activity"/>
    <property type="evidence" value="ECO:0007669"/>
    <property type="project" value="TreeGrafter"/>
</dbReference>
<evidence type="ECO:0000256" key="2">
    <source>
        <dbReference type="ARBA" id="ARBA00022771"/>
    </source>
</evidence>
<dbReference type="CDD" id="cd16454">
    <property type="entry name" value="RING-H2_PA-TM-RING"/>
    <property type="match status" value="1"/>
</dbReference>
<gene>
    <name evidence="5" type="ORF">Lalb_Chr08g0239711</name>
</gene>
<dbReference type="OrthoDB" id="8062037at2759"/>
<evidence type="ECO:0000313" key="5">
    <source>
        <dbReference type="EMBL" id="KAE9608819.1"/>
    </source>
</evidence>
<dbReference type="EMBL" id="WOCE01000008">
    <property type="protein sequence ID" value="KAE9608819.1"/>
    <property type="molecule type" value="Genomic_DNA"/>
</dbReference>
<keyword evidence="5" id="KW-0808">Transferase</keyword>
<reference evidence="6" key="1">
    <citation type="journal article" date="2020" name="Nat. Commun.">
        <title>Genome sequence of the cluster root forming white lupin.</title>
        <authorList>
            <person name="Hufnagel B."/>
            <person name="Marques A."/>
            <person name="Soriano A."/>
            <person name="Marques L."/>
            <person name="Divol F."/>
            <person name="Doumas P."/>
            <person name="Sallet E."/>
            <person name="Mancinotti D."/>
            <person name="Carrere S."/>
            <person name="Marande W."/>
            <person name="Arribat S."/>
            <person name="Keller J."/>
            <person name="Huneau C."/>
            <person name="Blein T."/>
            <person name="Aime D."/>
            <person name="Laguerre M."/>
            <person name="Taylor J."/>
            <person name="Schubert V."/>
            <person name="Nelson M."/>
            <person name="Geu-Flores F."/>
            <person name="Crespi M."/>
            <person name="Gallardo-Guerrero K."/>
            <person name="Delaux P.-M."/>
            <person name="Salse J."/>
            <person name="Berges H."/>
            <person name="Guyot R."/>
            <person name="Gouzy J."/>
            <person name="Peret B."/>
        </authorList>
    </citation>
    <scope>NUCLEOTIDE SEQUENCE [LARGE SCALE GENOMIC DNA]</scope>
    <source>
        <strain evidence="6">cv. Amiga</strain>
    </source>
</reference>
<dbReference type="PANTHER" id="PTHR45931">
    <property type="entry name" value="SI:CH211-59O9.10"/>
    <property type="match status" value="1"/>
</dbReference>
<organism evidence="5 6">
    <name type="scientific">Lupinus albus</name>
    <name type="common">White lupine</name>
    <name type="synonym">Lupinus termis</name>
    <dbReference type="NCBI Taxonomy" id="3870"/>
    <lineage>
        <taxon>Eukaryota</taxon>
        <taxon>Viridiplantae</taxon>
        <taxon>Streptophyta</taxon>
        <taxon>Embryophyta</taxon>
        <taxon>Tracheophyta</taxon>
        <taxon>Spermatophyta</taxon>
        <taxon>Magnoliopsida</taxon>
        <taxon>eudicotyledons</taxon>
        <taxon>Gunneridae</taxon>
        <taxon>Pentapetalae</taxon>
        <taxon>rosids</taxon>
        <taxon>fabids</taxon>
        <taxon>Fabales</taxon>
        <taxon>Fabaceae</taxon>
        <taxon>Papilionoideae</taxon>
        <taxon>50 kb inversion clade</taxon>
        <taxon>genistoids sensu lato</taxon>
        <taxon>core genistoids</taxon>
        <taxon>Genisteae</taxon>
        <taxon>Lupinus</taxon>
    </lineage>
</organism>
<evidence type="ECO:0000259" key="4">
    <source>
        <dbReference type="PROSITE" id="PS50089"/>
    </source>
</evidence>
<dbReference type="Proteomes" id="UP000447434">
    <property type="component" value="Chromosome 8"/>
</dbReference>
<evidence type="ECO:0000256" key="1">
    <source>
        <dbReference type="ARBA" id="ARBA00022723"/>
    </source>
</evidence>
<comment type="caution">
    <text evidence="5">The sequence shown here is derived from an EMBL/GenBank/DDBJ whole genome shotgun (WGS) entry which is preliminary data.</text>
</comment>
<dbReference type="GO" id="GO:0008270">
    <property type="term" value="F:zinc ion binding"/>
    <property type="evidence" value="ECO:0007669"/>
    <property type="project" value="UniProtKB-KW"/>
</dbReference>
<dbReference type="SMART" id="SM00184">
    <property type="entry name" value="RING"/>
    <property type="match status" value="1"/>
</dbReference>
<dbReference type="GO" id="GO:0006511">
    <property type="term" value="P:ubiquitin-dependent protein catabolic process"/>
    <property type="evidence" value="ECO:0007669"/>
    <property type="project" value="TreeGrafter"/>
</dbReference>
<dbReference type="PROSITE" id="PS50089">
    <property type="entry name" value="ZF_RING_2"/>
    <property type="match status" value="1"/>
</dbReference>
<keyword evidence="3" id="KW-0862">Zinc</keyword>
<dbReference type="Pfam" id="PF13639">
    <property type="entry name" value="zf-RING_2"/>
    <property type="match status" value="1"/>
</dbReference>
<sequence>MEGSTPFSVTYEVFSPPLDERDIAFQQSLAEVLNGDFFSIKIHITYRIICLTREQLRQLPEEIDYYESSYDSDMLLSYPEVLESDLFMDIPDTIVPPELNEIVMPEVMRHARNLYESSRSDSNGETSGSRLFNLVLDIDIDIDGLYDEVVNMVMEESAREVKMVPASKTEIDSLKKVNLGKDITKEECSICLVEFNGDKEVLAMPCKHMYHKECITQWLQRSGVCPLCRYSLSKNSS</sequence>
<accession>A0A6A4Q5H0</accession>
<dbReference type="PANTHER" id="PTHR45931:SF3">
    <property type="entry name" value="RING ZINC FINGER-CONTAINING PROTEIN"/>
    <property type="match status" value="1"/>
</dbReference>
<dbReference type="InterPro" id="IPR013083">
    <property type="entry name" value="Znf_RING/FYVE/PHD"/>
</dbReference>
<evidence type="ECO:0000256" key="3">
    <source>
        <dbReference type="ARBA" id="ARBA00022833"/>
    </source>
</evidence>
<protein>
    <submittedName>
        <fullName evidence="5">Putative aminoacyltransferase, E1 ubiquitin-activating enzyme</fullName>
    </submittedName>
</protein>
<feature type="domain" description="RING-type" evidence="4">
    <location>
        <begin position="188"/>
        <end position="229"/>
    </location>
</feature>
<keyword evidence="5" id="KW-0012">Acyltransferase</keyword>
<evidence type="ECO:0000313" key="6">
    <source>
        <dbReference type="Proteomes" id="UP000447434"/>
    </source>
</evidence>
<keyword evidence="6" id="KW-1185">Reference proteome</keyword>
<dbReference type="Gene3D" id="3.30.40.10">
    <property type="entry name" value="Zinc/RING finger domain, C3HC4 (zinc finger)"/>
    <property type="match status" value="1"/>
</dbReference>
<dbReference type="InterPro" id="IPR001841">
    <property type="entry name" value="Znf_RING"/>
</dbReference>